<dbReference type="AlphaFoldDB" id="A0A6C0IC55"/>
<dbReference type="PANTHER" id="PTHR37490">
    <property type="entry name" value="EXPRESSED PROTEIN"/>
    <property type="match status" value="1"/>
</dbReference>
<name>A0A6C0IC55_9ZZZZ</name>
<protein>
    <submittedName>
        <fullName evidence="1">Uncharacterized protein</fullName>
    </submittedName>
</protein>
<reference evidence="1" key="1">
    <citation type="journal article" date="2020" name="Nature">
        <title>Giant virus diversity and host interactions through global metagenomics.</title>
        <authorList>
            <person name="Schulz F."/>
            <person name="Roux S."/>
            <person name="Paez-Espino D."/>
            <person name="Jungbluth S."/>
            <person name="Walsh D.A."/>
            <person name="Denef V.J."/>
            <person name="McMahon K.D."/>
            <person name="Konstantinidis K.T."/>
            <person name="Eloe-Fadrosh E.A."/>
            <person name="Kyrpides N.C."/>
            <person name="Woyke T."/>
        </authorList>
    </citation>
    <scope>NUCLEOTIDE SEQUENCE</scope>
    <source>
        <strain evidence="1">GVMAG-M-3300023184-62</strain>
    </source>
</reference>
<evidence type="ECO:0000313" key="1">
    <source>
        <dbReference type="EMBL" id="QHT89975.1"/>
    </source>
</evidence>
<dbReference type="Pfam" id="PF11913">
    <property type="entry name" value="DUF3431"/>
    <property type="match status" value="2"/>
</dbReference>
<accession>A0A6C0IC55</accession>
<dbReference type="PANTHER" id="PTHR37490:SF2">
    <property type="match status" value="1"/>
</dbReference>
<dbReference type="InterPro" id="IPR021838">
    <property type="entry name" value="DUF3431"/>
</dbReference>
<sequence length="358" mass="42341">MNPSNTVIVISTYKTPIPYADRLRQKGFEVRAYTKENPDSPYNVPKNVGQDATAYLKYIIDNYENLPEYSIMTHDHEYSHHQEGNIVDSIIGQIGSEATYYNFNIVNRGAEFYMGETTQYIKWYDEFLEPYLGPLKQYGEFVLNQKLNGQFLVHKSLITANPKKMYENIYNWFMNSNIDWFISSIIIEIYWILIWRQIPPLSNLPKIAVFTKYSDELDNEVSLKYTDSIFDFFCFTGSDTQLPTQTPTTRWKIIQEPLPEDTKPYFKNYDWIMYIDPLIKGICYDHLFTELYYKQLLDQPFFITIANDSNKSFFFMKNTHISLINVQFADYPIEHSPVLGLHPNNKLHQLKIFKLYND</sequence>
<proteinExistence type="predicted"/>
<organism evidence="1">
    <name type="scientific">viral metagenome</name>
    <dbReference type="NCBI Taxonomy" id="1070528"/>
    <lineage>
        <taxon>unclassified sequences</taxon>
        <taxon>metagenomes</taxon>
        <taxon>organismal metagenomes</taxon>
    </lineage>
</organism>
<dbReference type="EMBL" id="MN740152">
    <property type="protein sequence ID" value="QHT89975.1"/>
    <property type="molecule type" value="Genomic_DNA"/>
</dbReference>